<accession>A0A511ZQR7</accession>
<dbReference type="AlphaFoldDB" id="A0A511ZQR7"/>
<comment type="caution">
    <text evidence="2">The sequence shown here is derived from an EMBL/GenBank/DDBJ whole genome shotgun (WGS) entry which is preliminary data.</text>
</comment>
<dbReference type="OrthoDB" id="436461at2"/>
<evidence type="ECO:0000259" key="1">
    <source>
        <dbReference type="Pfam" id="PF10593"/>
    </source>
</evidence>
<proteinExistence type="predicted"/>
<reference evidence="2 3" key="1">
    <citation type="submission" date="2019-07" db="EMBL/GenBank/DDBJ databases">
        <title>Whole genome shotgun sequence of Oceanobacillus sojae NBRC 105379.</title>
        <authorList>
            <person name="Hosoyama A."/>
            <person name="Uohara A."/>
            <person name="Ohji S."/>
            <person name="Ichikawa N."/>
        </authorList>
    </citation>
    <scope>NUCLEOTIDE SEQUENCE [LARGE SCALE GENOMIC DNA]</scope>
    <source>
        <strain evidence="2 3">NBRC 105379</strain>
    </source>
</reference>
<dbReference type="Pfam" id="PF10593">
    <property type="entry name" value="Z1"/>
    <property type="match status" value="1"/>
</dbReference>
<name>A0A511ZQR7_9BACI</name>
<protein>
    <recommendedName>
        <fullName evidence="1">Putative endonuclease Z1 domain-containing protein</fullName>
    </recommendedName>
</protein>
<dbReference type="RefSeq" id="WP_147212668.1">
    <property type="nucleotide sequence ID" value="NZ_BJYM01000029.1"/>
</dbReference>
<evidence type="ECO:0000313" key="3">
    <source>
        <dbReference type="Proteomes" id="UP000321558"/>
    </source>
</evidence>
<sequence length="923" mass="106028">MEVSQLKRDKIVQYLHKLTNDEIKNERKIDWDYIKNLKHPEIPLKYNLDILGTSSTLEEGTSEEEFLYVFEEFKKLNLSKKAEFVSTTSTGVTIGNSINTLELNDQHGSNWYKYTLHLKQDNGWSDNSISELGEATESILQQLNLQNNSFEDIRKGLVVGNVQSGKTASIAGLMAAASDHGFNFFIIASGTTDNLKSQTEERLLKDLNSNERISGSNWTNIKNIHNKNRSHHLTELDVSDRITNNNKYFTVLLKQVNHLEGLKKWLKKDADRLNKLKVLVIDDEADQAGINTKESDRSTINKNLINIVHLEHSRKSYGAMNYVAYTATPYANVLNENEPESLFPHHFIYSLKPSSLYIGPKQIYGVPADTEEDQSLDIINLIDNEELLELRTVQDCYTLPDAMEKSLIWFQVGLAILRMYNFKKPLSMLIHTSRKTDDHEAIKHLVEKWFATISREKFLEKCEAIFVEEKNKVTAKDFLRILPEYELNIKINPSIIEFNAIKPELEYIYDKSIATIKLFGEDKSFSESIHLCVDNSKNNTVIDNRSYRLAYPNKQQLDAMEKAPGFIVIGGSTLSRGLTLEGLISTYFIRETKIADTLMQMGRWFGYRIGYELLPRIWMSSASLDRFRFLVEIDEDLRENIKEFAKLNKTPREYGIKVINSPDNRFMQITGANRAQSAEEAEIDFGGYKPQDINFTNNKEILKQNIQLTDIFLSNLGDSENNFNDNGIFWKNVNINRIFDDYLLNGFYFNKRTAAFNNLEGIKEWCLSNELDTWNVAVAGKVKKKADAASWKIGDKYLTKANRSVKGDIIKDQHGREIVSIGVLRNPNDYIIDFDSKPQLADKKLSNEKIRNYSMQKDTPLLVIYRLNKRYEPTNSNNRQSLKFDEDIIGISLIIPGDNSIPRGKYLKINPVQGIDDLEGEEE</sequence>
<dbReference type="EMBL" id="BJYM01000029">
    <property type="protein sequence ID" value="GEN89794.1"/>
    <property type="molecule type" value="Genomic_DNA"/>
</dbReference>
<organism evidence="2 3">
    <name type="scientific">Oceanobacillus sojae</name>
    <dbReference type="NCBI Taxonomy" id="582851"/>
    <lineage>
        <taxon>Bacteria</taxon>
        <taxon>Bacillati</taxon>
        <taxon>Bacillota</taxon>
        <taxon>Bacilli</taxon>
        <taxon>Bacillales</taxon>
        <taxon>Bacillaceae</taxon>
        <taxon>Oceanobacillus</taxon>
    </lineage>
</organism>
<gene>
    <name evidence="2" type="ORF">OSO01_45330</name>
</gene>
<feature type="domain" description="Putative endonuclease Z1" evidence="1">
    <location>
        <begin position="403"/>
        <end position="662"/>
    </location>
</feature>
<keyword evidence="3" id="KW-1185">Reference proteome</keyword>
<evidence type="ECO:0000313" key="2">
    <source>
        <dbReference type="EMBL" id="GEN89794.1"/>
    </source>
</evidence>
<dbReference type="Proteomes" id="UP000321558">
    <property type="component" value="Unassembled WGS sequence"/>
</dbReference>
<dbReference type="InterPro" id="IPR018310">
    <property type="entry name" value="Put_endonuclease_Z1-dom"/>
</dbReference>